<dbReference type="EMBL" id="FNXT01001193">
    <property type="protein sequence ID" value="SZX73540.1"/>
    <property type="molecule type" value="Genomic_DNA"/>
</dbReference>
<gene>
    <name evidence="2" type="ORF">BQ4739_LOCUS13802</name>
</gene>
<evidence type="ECO:0000256" key="1">
    <source>
        <dbReference type="SAM" id="MobiDB-lite"/>
    </source>
</evidence>
<feature type="region of interest" description="Disordered" evidence="1">
    <location>
        <begin position="1"/>
        <end position="65"/>
    </location>
</feature>
<protein>
    <submittedName>
        <fullName evidence="2">Uncharacterized protein</fullName>
    </submittedName>
</protein>
<proteinExistence type="predicted"/>
<evidence type="ECO:0000313" key="3">
    <source>
        <dbReference type="Proteomes" id="UP000256970"/>
    </source>
</evidence>
<feature type="compositionally biased region" description="Basic and acidic residues" evidence="1">
    <location>
        <begin position="8"/>
        <end position="17"/>
    </location>
</feature>
<dbReference type="Proteomes" id="UP000256970">
    <property type="component" value="Unassembled WGS sequence"/>
</dbReference>
<sequence length="504" mass="51530">MSNPGTSDSRHGSRSCERSNTSDSDSEHSSGSAAAGRKRRRSVSRGRGSAAAQNSKRGTRPAVGRAAAAVPLPAAAPPSRRGGLQVVELPGGIIRVGGMASSTLPPAVPRAFVTKCFPGLQQQNGQRQQVQLRVTVDAQPGADSSPAGDEATTATLRCSSHRSTIQFVLLGAAPLLRRFPHHTLTGMSGVRGSTQLTLHLQPPAAAAAAQQVAEAAAAAAEADPTRWQEHEEPDGISCFEVYNSGSPCLRFAVPPTLLASAFGGTWPRPGFKVQLSVHKDGDRIAGWHGEHEQRSLGGKYGGSNQQCANIPTAAMPLLSGCLLTKIRAAAPNFLQAHFTSQPCRNTAAVQPPAAAHSGSQPAAAAKPAVARWGLPVSSMQRRHNLLLQQRPPAASAAAAAAAAAAAISAGSGGSHQHYRLTGVNPLLRRYTGHTSTSMSGVNGSTQLTRHMQPPAAAADPAAAAAKATGASGEASCTTATVAAPAIPAAAAAASGSMEQELQQH</sequence>
<reference evidence="2 3" key="1">
    <citation type="submission" date="2016-10" db="EMBL/GenBank/DDBJ databases">
        <authorList>
            <person name="Cai Z."/>
        </authorList>
    </citation>
    <scope>NUCLEOTIDE SEQUENCE [LARGE SCALE GENOMIC DNA]</scope>
</reference>
<accession>A0A383W8L1</accession>
<name>A0A383W8L1_TETOB</name>
<organism evidence="2 3">
    <name type="scientific">Tetradesmus obliquus</name>
    <name type="common">Green alga</name>
    <name type="synonym">Acutodesmus obliquus</name>
    <dbReference type="NCBI Taxonomy" id="3088"/>
    <lineage>
        <taxon>Eukaryota</taxon>
        <taxon>Viridiplantae</taxon>
        <taxon>Chlorophyta</taxon>
        <taxon>core chlorophytes</taxon>
        <taxon>Chlorophyceae</taxon>
        <taxon>CS clade</taxon>
        <taxon>Sphaeropleales</taxon>
        <taxon>Scenedesmaceae</taxon>
        <taxon>Tetradesmus</taxon>
    </lineage>
</organism>
<keyword evidence="3" id="KW-1185">Reference proteome</keyword>
<feature type="compositionally biased region" description="Polar residues" evidence="1">
    <location>
        <begin position="435"/>
        <end position="449"/>
    </location>
</feature>
<dbReference type="AlphaFoldDB" id="A0A383W8L1"/>
<evidence type="ECO:0000313" key="2">
    <source>
        <dbReference type="EMBL" id="SZX73540.1"/>
    </source>
</evidence>
<feature type="region of interest" description="Disordered" evidence="1">
    <location>
        <begin position="435"/>
        <end position="460"/>
    </location>
</feature>